<sequence length="98" mass="10532">MSINYTIHDSYTGAVINCTSEQSVLSAISLDGRCNVLVGCRGGGCGKCRIDVLDGQFKCGKMSRRHAPEEAINKGKVLACRLYPRSDLIINTAPDIGK</sequence>
<evidence type="ECO:0000259" key="1">
    <source>
        <dbReference type="PROSITE" id="PS51085"/>
    </source>
</evidence>
<dbReference type="Proteomes" id="UP000274695">
    <property type="component" value="Unassembled WGS sequence"/>
</dbReference>
<dbReference type="PROSITE" id="PS51085">
    <property type="entry name" value="2FE2S_FER_2"/>
    <property type="match status" value="1"/>
</dbReference>
<dbReference type="InterPro" id="IPR036010">
    <property type="entry name" value="2Fe-2S_ferredoxin-like_sf"/>
</dbReference>
<evidence type="ECO:0000313" key="3">
    <source>
        <dbReference type="Proteomes" id="UP000274695"/>
    </source>
</evidence>
<name>A0ABX9W0J2_9GAMM</name>
<gene>
    <name evidence="2" type="ORF">D0911_17435</name>
</gene>
<organism evidence="2 3">
    <name type="scientific">Zhongshania marina</name>
    <dbReference type="NCBI Taxonomy" id="2304603"/>
    <lineage>
        <taxon>Bacteria</taxon>
        <taxon>Pseudomonadati</taxon>
        <taxon>Pseudomonadota</taxon>
        <taxon>Gammaproteobacteria</taxon>
        <taxon>Cellvibrionales</taxon>
        <taxon>Spongiibacteraceae</taxon>
        <taxon>Zhongshania</taxon>
    </lineage>
</organism>
<dbReference type="InterPro" id="IPR001041">
    <property type="entry name" value="2Fe-2S_ferredoxin-type"/>
</dbReference>
<proteinExistence type="predicted"/>
<dbReference type="Pfam" id="PF00111">
    <property type="entry name" value="Fer2"/>
    <property type="match status" value="1"/>
</dbReference>
<dbReference type="SUPFAM" id="SSF54292">
    <property type="entry name" value="2Fe-2S ferredoxin-like"/>
    <property type="match status" value="1"/>
</dbReference>
<dbReference type="Gene3D" id="3.10.20.30">
    <property type="match status" value="1"/>
</dbReference>
<feature type="domain" description="2Fe-2S ferredoxin-type" evidence="1">
    <location>
        <begin position="1"/>
        <end position="96"/>
    </location>
</feature>
<dbReference type="RefSeq" id="WP_123183558.1">
    <property type="nucleotide sequence ID" value="NZ_RHGB01000026.1"/>
</dbReference>
<dbReference type="InterPro" id="IPR012675">
    <property type="entry name" value="Beta-grasp_dom_sf"/>
</dbReference>
<reference evidence="2 3" key="1">
    <citation type="submission" date="2018-10" db="EMBL/GenBank/DDBJ databases">
        <title>Draft genome sequence of Zhongshania sp. DSW25-10.</title>
        <authorList>
            <person name="Oh J."/>
        </authorList>
    </citation>
    <scope>NUCLEOTIDE SEQUENCE [LARGE SCALE GENOMIC DNA]</scope>
    <source>
        <strain evidence="2 3">DSW25-10</strain>
    </source>
</reference>
<accession>A0ABX9W0J2</accession>
<dbReference type="EMBL" id="RHGB01000026">
    <property type="protein sequence ID" value="RNL58811.1"/>
    <property type="molecule type" value="Genomic_DNA"/>
</dbReference>
<evidence type="ECO:0000313" key="2">
    <source>
        <dbReference type="EMBL" id="RNL58811.1"/>
    </source>
</evidence>
<keyword evidence="3" id="KW-1185">Reference proteome</keyword>
<comment type="caution">
    <text evidence="2">The sequence shown here is derived from an EMBL/GenBank/DDBJ whole genome shotgun (WGS) entry which is preliminary data.</text>
</comment>
<protein>
    <submittedName>
        <fullName evidence="2">Ferredoxin</fullName>
    </submittedName>
</protein>